<sequence>MMRNVIINLGSFVLNIIAILGRFFLFLARILRASGMAFKRFYLTVDQIHFIGNYSLLIVLVSGLFVGFVLGLQGYNTLATFGSAQQLGLVVALSLLRELGPVITALLFAGRVGTSVTAEIGLMKAGEQLTAIEVMGINPLARIIAPRFLGGVIAMPVLASLFSAVGILGGWLVGVMLLGVDNGAYWSLMESGVNLFSDVGSGFVKSVVFGVACILVALYQGWYAKATPSGVSRATTHTVVISALLIFALDFVMTALMF</sequence>
<dbReference type="InterPro" id="IPR053408">
    <property type="entry name" value="MlaE_Permease"/>
</dbReference>
<dbReference type="KEGG" id="bpsi:IX83_08465"/>
<protein>
    <recommendedName>
        <fullName evidence="5">Intermembrane phospholipid transport system permease protein MlaE</fullName>
    </recommendedName>
</protein>
<evidence type="ECO:0000256" key="9">
    <source>
        <dbReference type="ARBA" id="ARBA00022692"/>
    </source>
</evidence>
<evidence type="ECO:0000313" key="14">
    <source>
        <dbReference type="Proteomes" id="UP000028945"/>
    </source>
</evidence>
<keyword evidence="11 12" id="KW-0472">Membrane</keyword>
<feature type="transmembrane region" description="Helical" evidence="12">
    <location>
        <begin position="148"/>
        <end position="179"/>
    </location>
</feature>
<evidence type="ECO:0000256" key="10">
    <source>
        <dbReference type="ARBA" id="ARBA00022989"/>
    </source>
</evidence>
<feature type="transmembrane region" description="Helical" evidence="12">
    <location>
        <begin position="239"/>
        <end position="257"/>
    </location>
</feature>
<evidence type="ECO:0000256" key="6">
    <source>
        <dbReference type="ARBA" id="ARBA00022448"/>
    </source>
</evidence>
<keyword evidence="10 12" id="KW-1133">Transmembrane helix</keyword>
<dbReference type="GO" id="GO:0043190">
    <property type="term" value="C:ATP-binding cassette (ABC) transporter complex"/>
    <property type="evidence" value="ECO:0007669"/>
    <property type="project" value="InterPro"/>
</dbReference>
<evidence type="ECO:0000256" key="5">
    <source>
        <dbReference type="ARBA" id="ARBA00020857"/>
    </source>
</evidence>
<keyword evidence="14" id="KW-1185">Reference proteome</keyword>
<dbReference type="Pfam" id="PF02405">
    <property type="entry name" value="MlaE"/>
    <property type="match status" value="1"/>
</dbReference>
<dbReference type="PANTHER" id="PTHR30188:SF4">
    <property type="entry name" value="PROTEIN TRIGALACTOSYLDIACYLGLYCEROL 1, CHLOROPLASTIC"/>
    <property type="match status" value="1"/>
</dbReference>
<comment type="function">
    <text evidence="1">Part of the ABC transporter complex MlaFEDB, which is involved in a phospholipid transport pathway that maintains lipid asymmetry in the outer membrane by retrograde trafficking of phospholipids from the outer membrane to the inner membrane. Probably responsible for the translocation of the substrate across the membrane.</text>
</comment>
<dbReference type="EMBL" id="CP009238">
    <property type="protein sequence ID" value="AIL33330.1"/>
    <property type="molecule type" value="Genomic_DNA"/>
</dbReference>
<dbReference type="GO" id="GO:0005548">
    <property type="term" value="F:phospholipid transporter activity"/>
    <property type="evidence" value="ECO:0007669"/>
    <property type="project" value="TreeGrafter"/>
</dbReference>
<keyword evidence="6" id="KW-0813">Transport</keyword>
<keyword evidence="9 12" id="KW-0812">Transmembrane</keyword>
<feature type="transmembrane region" description="Helical" evidence="12">
    <location>
        <begin position="87"/>
        <end position="109"/>
    </location>
</feature>
<dbReference type="HOGENOM" id="CLU_045686_1_1_4"/>
<dbReference type="InterPro" id="IPR030802">
    <property type="entry name" value="Permease_MalE"/>
</dbReference>
<dbReference type="NCBIfam" id="NF033619">
    <property type="entry name" value="perm_MlaE_1"/>
    <property type="match status" value="1"/>
</dbReference>
<feature type="transmembrane region" description="Helical" evidence="12">
    <location>
        <begin position="6"/>
        <end position="31"/>
    </location>
</feature>
<dbReference type="RefSeq" id="WP_038501261.1">
    <property type="nucleotide sequence ID" value="NZ_AFWK01000097.1"/>
</dbReference>
<evidence type="ECO:0000256" key="11">
    <source>
        <dbReference type="ARBA" id="ARBA00023136"/>
    </source>
</evidence>
<dbReference type="STRING" id="1072685.IX83_08465"/>
<accession>A0A077DER7</accession>
<comment type="subcellular location">
    <subcellularLocation>
        <location evidence="2 12">Cell inner membrane</location>
        <topology evidence="2 12">Multi-pass membrane protein</topology>
    </subcellularLocation>
</comment>
<evidence type="ECO:0000256" key="2">
    <source>
        <dbReference type="ARBA" id="ARBA00004429"/>
    </source>
</evidence>
<feature type="transmembrane region" description="Helical" evidence="12">
    <location>
        <begin position="199"/>
        <end position="219"/>
    </location>
</feature>
<dbReference type="Proteomes" id="UP000028945">
    <property type="component" value="Chromosome"/>
</dbReference>
<evidence type="ECO:0000256" key="4">
    <source>
        <dbReference type="ARBA" id="ARBA00011380"/>
    </source>
</evidence>
<dbReference type="eggNOG" id="COG0767">
    <property type="taxonomic scope" value="Bacteria"/>
</dbReference>
<gene>
    <name evidence="13" type="ORF">IX83_08465</name>
</gene>
<keyword evidence="8 12" id="KW-0997">Cell inner membrane</keyword>
<feature type="transmembrane region" description="Helical" evidence="12">
    <location>
        <begin position="51"/>
        <end position="75"/>
    </location>
</feature>
<dbReference type="NCBIfam" id="TIGR00056">
    <property type="entry name" value="MlaE family lipid ABC transporter permease subunit"/>
    <property type="match status" value="1"/>
</dbReference>
<comment type="similarity">
    <text evidence="3 12">Belongs to the MlaE permease family.</text>
</comment>
<evidence type="ECO:0000256" key="1">
    <source>
        <dbReference type="ARBA" id="ARBA00002460"/>
    </source>
</evidence>
<evidence type="ECO:0000256" key="3">
    <source>
        <dbReference type="ARBA" id="ARBA00007556"/>
    </source>
</evidence>
<dbReference type="OrthoDB" id="9806241at2"/>
<comment type="subunit">
    <text evidence="4">The complex is composed of two ATP-binding proteins (MlaF), two transmembrane proteins (MlaE), two cytoplasmic solute-binding proteins (MlaB) and six periplasmic solute-binding proteins (MlaD).</text>
</comment>
<organism evidence="13 14">
    <name type="scientific">Basilea psittacipulmonis DSM 24701</name>
    <dbReference type="NCBI Taxonomy" id="1072685"/>
    <lineage>
        <taxon>Bacteria</taxon>
        <taxon>Pseudomonadati</taxon>
        <taxon>Pseudomonadota</taxon>
        <taxon>Betaproteobacteria</taxon>
        <taxon>Burkholderiales</taxon>
        <taxon>Alcaligenaceae</taxon>
        <taxon>Basilea</taxon>
    </lineage>
</organism>
<dbReference type="PANTHER" id="PTHR30188">
    <property type="entry name" value="ABC TRANSPORTER PERMEASE PROTEIN-RELATED"/>
    <property type="match status" value="1"/>
</dbReference>
<dbReference type="AlphaFoldDB" id="A0A077DER7"/>
<dbReference type="InterPro" id="IPR003453">
    <property type="entry name" value="ABC_MlaE_roteobac"/>
</dbReference>
<evidence type="ECO:0000256" key="8">
    <source>
        <dbReference type="ARBA" id="ARBA00022519"/>
    </source>
</evidence>
<evidence type="ECO:0000313" key="13">
    <source>
        <dbReference type="EMBL" id="AIL33330.1"/>
    </source>
</evidence>
<reference evidence="13 14" key="1">
    <citation type="journal article" date="2014" name="BMC Genomics">
        <title>A genomic perspective on a new bacterial genus and species from the Alcaligenaceae family, Basilea psittacipulmonis.</title>
        <authorList>
            <person name="Whiteson K.L."/>
            <person name="Hernandez D."/>
            <person name="Lazarevic V."/>
            <person name="Gaia N."/>
            <person name="Farinelli L."/>
            <person name="Francois P."/>
            <person name="Pilo P."/>
            <person name="Frey J."/>
            <person name="Schrenzel J."/>
        </authorList>
    </citation>
    <scope>NUCLEOTIDE SEQUENCE [LARGE SCALE GENOMIC DNA]</scope>
    <source>
        <strain evidence="13 14">DSM 24701</strain>
    </source>
</reference>
<name>A0A077DER7_9BURK</name>
<keyword evidence="7" id="KW-1003">Cell membrane</keyword>
<proteinExistence type="inferred from homology"/>
<evidence type="ECO:0000256" key="12">
    <source>
        <dbReference type="RuleBase" id="RU362044"/>
    </source>
</evidence>
<evidence type="ECO:0000256" key="7">
    <source>
        <dbReference type="ARBA" id="ARBA00022475"/>
    </source>
</evidence>